<protein>
    <submittedName>
        <fullName evidence="4">TonB-dependent receptor</fullName>
    </submittedName>
</protein>
<evidence type="ECO:0000313" key="5">
    <source>
        <dbReference type="Proteomes" id="UP000016160"/>
    </source>
</evidence>
<reference evidence="4 5" key="1">
    <citation type="journal article" date="2013" name="Appl. Environ. Microbiol.">
        <title>The genome of the alga-associated marine flavobacterium Formosa agariphila KMM 3901T reveals a broad potential for degradation of algal polysaccharides.</title>
        <authorList>
            <person name="Mann A.J."/>
            <person name="Hahnke R.L."/>
            <person name="Huang S."/>
            <person name="Werner J."/>
            <person name="Xing P."/>
            <person name="Barbeyron T."/>
            <person name="Huettel B."/>
            <person name="Stueber K."/>
            <person name="Reinhardt R."/>
            <person name="Harder J."/>
            <person name="Gloeckner F.O."/>
            <person name="Amann R.I."/>
            <person name="Teeling H."/>
        </authorList>
    </citation>
    <scope>NUCLEOTIDE SEQUENCE [LARGE SCALE GENOMIC DNA]</scope>
    <source>
        <strain evidence="5">DSM 15362 / KCTC 12365 / LMG 23005 / KMM 3901</strain>
    </source>
</reference>
<dbReference type="Gene3D" id="2.60.40.1120">
    <property type="entry name" value="Carboxypeptidase-like, regulatory domain"/>
    <property type="match status" value="1"/>
</dbReference>
<organism evidence="4 5">
    <name type="scientific">Formosa agariphila (strain DSM 15362 / KCTC 12365 / LMG 23005 / KMM 3901 / M-2Alg 35-1)</name>
    <dbReference type="NCBI Taxonomy" id="1347342"/>
    <lineage>
        <taxon>Bacteria</taxon>
        <taxon>Pseudomonadati</taxon>
        <taxon>Bacteroidota</taxon>
        <taxon>Flavobacteriia</taxon>
        <taxon>Flavobacteriales</taxon>
        <taxon>Flavobacteriaceae</taxon>
        <taxon>Formosa</taxon>
    </lineage>
</organism>
<evidence type="ECO:0000256" key="1">
    <source>
        <dbReference type="ARBA" id="ARBA00004442"/>
    </source>
</evidence>
<dbReference type="HOGENOM" id="CLU_012729_1_0_10"/>
<keyword evidence="3" id="KW-0998">Cell outer membrane</keyword>
<keyword evidence="2" id="KW-0472">Membrane</keyword>
<sequence length="901" mass="101660">MKNVLIVLLLFAVNLSFGQLKLEGVVKDSIGNPLELANIIAINTESQALESYGITDQDGVYKLAVSKNSKYNVQVSYIGMKTEQIAIETTDKNVYKTFVLSSDNALDEIELTYEMPVTVKGDTIVYNADSFKNGTERKLEDVLKKLPGVEINDDGQIEVEGNVVTKVMVDGKDFFDGDSKLATENIPSNAVDKVEVLKNFAEIGQLRTVTNNQDNVAINIKLKEGKKNFWFGDITAGAGVADEDGLYVVQPKLFYYSPKYSINIIGDLNNIGEIAFTRRDYFNFTGGFKAPSRSSGTNIDLGSNSLGFASLQNNRAQDINTKFGAANFSYSPKETLTFSGFGIFVSNRIGLQENNSITYTNTDLGVPDEITESKTQQSSDLGMLKLSVGYQPNENNQLDYDVVGRLSKENQDQVEVSSIIGNTLQNESSSPYSINQNLNYYYTLSDKHIFAFEGQHLWQDEDPFYNAIIEEKSTYVDAADALGLDNLQMDYNVNQDKRVKSNQLDAKVDYYNVLNAKSNINFTLGTIYSQQKFNSSIFQVLDDGSTFDPTPTINDGLGVNNIDYTFSDVYVGAHYTLKTGIFTITPGATMHSYSSNNEQFGEKYNDNFFKFLPDLDVRLQLKKSEQLSLSYNMETQFTDVTQLAIGLVMNDYNSFFYGNEGLDNAISHAVRLRYSSFNLFNYTNVFANINYNKSIDNIRNITNFESVIRSNSPFNSAYADETLSASGRFQKQVGKFRASANAQFNYSKFNQFIQNERSINENYTQNYGLELSSNFRDAPNFEIGYNYSIQDSDQGDRRTKYFTSSPRVEFDALIWKVLTFKTDYTYNDFRDEDASINNYEFWNASLAYRKDEDSKWEFELKATNLLNTKTQSQSSVSDISVSATDYFIQPRYVTLRAVYSL</sequence>
<dbReference type="SUPFAM" id="SSF56935">
    <property type="entry name" value="Porins"/>
    <property type="match status" value="1"/>
</dbReference>
<dbReference type="InterPro" id="IPR036942">
    <property type="entry name" value="Beta-barrel_TonB_sf"/>
</dbReference>
<dbReference type="Gene3D" id="2.40.170.20">
    <property type="entry name" value="TonB-dependent receptor, beta-barrel domain"/>
    <property type="match status" value="1"/>
</dbReference>
<name>T2KJ55_FORAG</name>
<evidence type="ECO:0000313" key="4">
    <source>
        <dbReference type="EMBL" id="CDF78024.1"/>
    </source>
</evidence>
<dbReference type="InterPro" id="IPR037066">
    <property type="entry name" value="Plug_dom_sf"/>
</dbReference>
<dbReference type="Pfam" id="PF13715">
    <property type="entry name" value="CarbopepD_reg_2"/>
    <property type="match status" value="1"/>
</dbReference>
<dbReference type="Gene3D" id="2.170.130.10">
    <property type="entry name" value="TonB-dependent receptor, plug domain"/>
    <property type="match status" value="1"/>
</dbReference>
<gene>
    <name evidence="4" type="ORF">BN863_3120</name>
</gene>
<dbReference type="eggNOG" id="COG1629">
    <property type="taxonomic scope" value="Bacteria"/>
</dbReference>
<dbReference type="PATRIC" id="fig|1347342.6.peg.316"/>
<proteinExistence type="predicted"/>
<dbReference type="SUPFAM" id="SSF49464">
    <property type="entry name" value="Carboxypeptidase regulatory domain-like"/>
    <property type="match status" value="1"/>
</dbReference>
<keyword evidence="4" id="KW-0675">Receptor</keyword>
<dbReference type="OrthoDB" id="603275at2"/>
<dbReference type="EMBL" id="HG315671">
    <property type="protein sequence ID" value="CDF78024.1"/>
    <property type="molecule type" value="Genomic_DNA"/>
</dbReference>
<dbReference type="AlphaFoldDB" id="T2KJ55"/>
<dbReference type="GO" id="GO:0009279">
    <property type="term" value="C:cell outer membrane"/>
    <property type="evidence" value="ECO:0007669"/>
    <property type="project" value="UniProtKB-SubCell"/>
</dbReference>
<evidence type="ECO:0000256" key="2">
    <source>
        <dbReference type="ARBA" id="ARBA00023136"/>
    </source>
</evidence>
<dbReference type="Proteomes" id="UP000016160">
    <property type="component" value="Chromosome"/>
</dbReference>
<dbReference type="STRING" id="1347342.BN863_3120"/>
<evidence type="ECO:0000256" key="3">
    <source>
        <dbReference type="ARBA" id="ARBA00023237"/>
    </source>
</evidence>
<keyword evidence="5" id="KW-1185">Reference proteome</keyword>
<comment type="subcellular location">
    <subcellularLocation>
        <location evidence="1">Cell outer membrane</location>
    </subcellularLocation>
</comment>
<dbReference type="InterPro" id="IPR008969">
    <property type="entry name" value="CarboxyPept-like_regulatory"/>
</dbReference>
<accession>T2KJ55</accession>
<dbReference type="RefSeq" id="WP_038526655.1">
    <property type="nucleotide sequence ID" value="NZ_HG315671.1"/>
</dbReference>